<keyword evidence="3" id="KW-1185">Reference proteome</keyword>
<gene>
    <name evidence="2" type="ORF">L249_3439</name>
</gene>
<proteinExistence type="predicted"/>
<accession>A0A367LMF2</accession>
<comment type="caution">
    <text evidence="2">The sequence shown here is derived from an EMBL/GenBank/DDBJ whole genome shotgun (WGS) entry which is preliminary data.</text>
</comment>
<evidence type="ECO:0000313" key="2">
    <source>
        <dbReference type="EMBL" id="RCI15616.1"/>
    </source>
</evidence>
<evidence type="ECO:0000256" key="1">
    <source>
        <dbReference type="SAM" id="MobiDB-lite"/>
    </source>
</evidence>
<feature type="compositionally biased region" description="Polar residues" evidence="1">
    <location>
        <begin position="326"/>
        <end position="343"/>
    </location>
</feature>
<feature type="region of interest" description="Disordered" evidence="1">
    <location>
        <begin position="306"/>
        <end position="344"/>
    </location>
</feature>
<name>A0A367LMF2_9HYPO</name>
<feature type="compositionally biased region" description="Basic and acidic residues" evidence="1">
    <location>
        <begin position="313"/>
        <end position="325"/>
    </location>
</feature>
<dbReference type="OrthoDB" id="4961108at2759"/>
<evidence type="ECO:0000313" key="3">
    <source>
        <dbReference type="Proteomes" id="UP000253664"/>
    </source>
</evidence>
<protein>
    <submittedName>
        <fullName evidence="2">Uncharacterized protein</fullName>
    </submittedName>
</protein>
<dbReference type="EMBL" id="LKCN02000002">
    <property type="protein sequence ID" value="RCI15616.1"/>
    <property type="molecule type" value="Genomic_DNA"/>
</dbReference>
<sequence length="416" mass="47487">MPGEFTNGDRGALLIPDLLDSLSMIDGDGGGGGGPPRAADELPLLSGEADWARWIQEVEGLARLWGVWDYVDPAEGKQLVEPERPSAPRAPTFIPWTRREANESDADHEARLAEHKVRLDFLARTFAIKQEQHRVECIEYAIKRKHYQMLKDEMDQLDRKMYASVDDKLRLHLMGGMTSTPHLKLKQLERLVLGSASPRSIQESPRSQFGNLMHKLETRGPRDWSSWATEIARLGKSCSEELGKSRIHDRMAKDGFLESIQDHHPGFYRRWSDILDHVEQNGQRTASFQDLVNAFVGAQDKTSAASEEGSVCSDKKADNRKRYPTDDSNGNDSPTLSNRSMPPSTVYHRRCPGCRLSHRIKGDYWWQSCWYFDAYMGRKTAPSFFNIKAESVEYVRNRLEANPEEQRQAKAWDARR</sequence>
<organism evidence="2 3">
    <name type="scientific">Ophiocordyceps polyrhachis-furcata BCC 54312</name>
    <dbReference type="NCBI Taxonomy" id="1330021"/>
    <lineage>
        <taxon>Eukaryota</taxon>
        <taxon>Fungi</taxon>
        <taxon>Dikarya</taxon>
        <taxon>Ascomycota</taxon>
        <taxon>Pezizomycotina</taxon>
        <taxon>Sordariomycetes</taxon>
        <taxon>Hypocreomycetidae</taxon>
        <taxon>Hypocreales</taxon>
        <taxon>Ophiocordycipitaceae</taxon>
        <taxon>Ophiocordyceps</taxon>
    </lineage>
</organism>
<dbReference type="Proteomes" id="UP000253664">
    <property type="component" value="Unassembled WGS sequence"/>
</dbReference>
<dbReference type="AlphaFoldDB" id="A0A367LMF2"/>
<reference evidence="2 3" key="1">
    <citation type="journal article" date="2015" name="BMC Genomics">
        <title>Insights from the genome of Ophiocordyceps polyrhachis-furcata to pathogenicity and host specificity in insect fungi.</title>
        <authorList>
            <person name="Wichadakul D."/>
            <person name="Kobmoo N."/>
            <person name="Ingsriswang S."/>
            <person name="Tangphatsornruang S."/>
            <person name="Chantasingh D."/>
            <person name="Luangsa-ard J.J."/>
            <person name="Eurwilaichitr L."/>
        </authorList>
    </citation>
    <scope>NUCLEOTIDE SEQUENCE [LARGE SCALE GENOMIC DNA]</scope>
    <source>
        <strain evidence="2 3">BCC 54312</strain>
    </source>
</reference>